<comment type="similarity">
    <text evidence="1">Belongs to the AfsR/DnrI/RedD regulatory family.</text>
</comment>
<dbReference type="InterPro" id="IPR016032">
    <property type="entry name" value="Sig_transdc_resp-reg_C-effctor"/>
</dbReference>
<gene>
    <name evidence="7" type="ORF">SAMN05421833_127102</name>
</gene>
<keyword evidence="3 5" id="KW-0238">DNA-binding</keyword>
<dbReference type="SMART" id="SM00028">
    <property type="entry name" value="TPR"/>
    <property type="match status" value="5"/>
</dbReference>
<dbReference type="OrthoDB" id="5521887at2"/>
<name>A0A1N7GC60_9ACTN</name>
<dbReference type="InterPro" id="IPR011990">
    <property type="entry name" value="TPR-like_helical_dom_sf"/>
</dbReference>
<dbReference type="Gene3D" id="3.40.50.300">
    <property type="entry name" value="P-loop containing nucleotide triphosphate hydrolases"/>
    <property type="match status" value="1"/>
</dbReference>
<dbReference type="InterPro" id="IPR027417">
    <property type="entry name" value="P-loop_NTPase"/>
</dbReference>
<dbReference type="InterPro" id="IPR036388">
    <property type="entry name" value="WH-like_DNA-bd_sf"/>
</dbReference>
<dbReference type="AlphaFoldDB" id="A0A1N7GC60"/>
<dbReference type="PRINTS" id="PR00364">
    <property type="entry name" value="DISEASERSIST"/>
</dbReference>
<dbReference type="SMART" id="SM00862">
    <property type="entry name" value="Trans_reg_C"/>
    <property type="match status" value="1"/>
</dbReference>
<keyword evidence="2" id="KW-0805">Transcription regulation</keyword>
<evidence type="ECO:0000256" key="5">
    <source>
        <dbReference type="PROSITE-ProRule" id="PRU01091"/>
    </source>
</evidence>
<dbReference type="GO" id="GO:0003677">
    <property type="term" value="F:DNA binding"/>
    <property type="evidence" value="ECO:0007669"/>
    <property type="project" value="UniProtKB-UniRule"/>
</dbReference>
<dbReference type="SUPFAM" id="SSF52540">
    <property type="entry name" value="P-loop containing nucleoside triphosphate hydrolases"/>
    <property type="match status" value="1"/>
</dbReference>
<dbReference type="SUPFAM" id="SSF46894">
    <property type="entry name" value="C-terminal effector domain of the bipartite response regulators"/>
    <property type="match status" value="1"/>
</dbReference>
<dbReference type="InterPro" id="IPR001867">
    <property type="entry name" value="OmpR/PhoB-type_DNA-bd"/>
</dbReference>
<evidence type="ECO:0000256" key="1">
    <source>
        <dbReference type="ARBA" id="ARBA00005820"/>
    </source>
</evidence>
<evidence type="ECO:0000256" key="4">
    <source>
        <dbReference type="ARBA" id="ARBA00023163"/>
    </source>
</evidence>
<dbReference type="PANTHER" id="PTHR35807">
    <property type="entry name" value="TRANSCRIPTIONAL REGULATOR REDD-RELATED"/>
    <property type="match status" value="1"/>
</dbReference>
<feature type="domain" description="OmpR/PhoB-type" evidence="6">
    <location>
        <begin position="1"/>
        <end position="96"/>
    </location>
</feature>
<dbReference type="RefSeq" id="WP_076440274.1">
    <property type="nucleotide sequence ID" value="NZ_FTNI01000027.1"/>
</dbReference>
<dbReference type="InterPro" id="IPR005158">
    <property type="entry name" value="BTAD"/>
</dbReference>
<dbReference type="Pfam" id="PF00486">
    <property type="entry name" value="Trans_reg_C"/>
    <property type="match status" value="1"/>
</dbReference>
<dbReference type="InterPro" id="IPR002182">
    <property type="entry name" value="NB-ARC"/>
</dbReference>
<dbReference type="Proteomes" id="UP000186096">
    <property type="component" value="Unassembled WGS sequence"/>
</dbReference>
<dbReference type="EMBL" id="FTNI01000027">
    <property type="protein sequence ID" value="SIS10120.1"/>
    <property type="molecule type" value="Genomic_DNA"/>
</dbReference>
<evidence type="ECO:0000256" key="2">
    <source>
        <dbReference type="ARBA" id="ARBA00023015"/>
    </source>
</evidence>
<evidence type="ECO:0000256" key="3">
    <source>
        <dbReference type="ARBA" id="ARBA00023125"/>
    </source>
</evidence>
<dbReference type="CDD" id="cd15831">
    <property type="entry name" value="BTAD"/>
    <property type="match status" value="1"/>
</dbReference>
<keyword evidence="8" id="KW-1185">Reference proteome</keyword>
<dbReference type="STRING" id="58117.SAMN05421833_127102"/>
<dbReference type="PANTHER" id="PTHR35807:SF1">
    <property type="entry name" value="TRANSCRIPTIONAL REGULATOR REDD"/>
    <property type="match status" value="1"/>
</dbReference>
<proteinExistence type="inferred from homology"/>
<dbReference type="SMART" id="SM01043">
    <property type="entry name" value="BTAD"/>
    <property type="match status" value="1"/>
</dbReference>
<dbReference type="Pfam" id="PF00931">
    <property type="entry name" value="NB-ARC"/>
    <property type="match status" value="1"/>
</dbReference>
<dbReference type="GO" id="GO:0043531">
    <property type="term" value="F:ADP binding"/>
    <property type="evidence" value="ECO:0007669"/>
    <property type="project" value="InterPro"/>
</dbReference>
<dbReference type="PROSITE" id="PS51755">
    <property type="entry name" value="OMPR_PHOB"/>
    <property type="match status" value="1"/>
</dbReference>
<feature type="DNA-binding region" description="OmpR/PhoB-type" evidence="5">
    <location>
        <begin position="1"/>
        <end position="96"/>
    </location>
</feature>
<dbReference type="GO" id="GO:0000160">
    <property type="term" value="P:phosphorelay signal transduction system"/>
    <property type="evidence" value="ECO:0007669"/>
    <property type="project" value="InterPro"/>
</dbReference>
<evidence type="ECO:0000259" key="6">
    <source>
        <dbReference type="PROSITE" id="PS51755"/>
    </source>
</evidence>
<accession>A0A1N7GC60</accession>
<dbReference type="InterPro" id="IPR051677">
    <property type="entry name" value="AfsR-DnrI-RedD_regulator"/>
</dbReference>
<keyword evidence="4" id="KW-0804">Transcription</keyword>
<dbReference type="GO" id="GO:0006355">
    <property type="term" value="P:regulation of DNA-templated transcription"/>
    <property type="evidence" value="ECO:0007669"/>
    <property type="project" value="InterPro"/>
</dbReference>
<evidence type="ECO:0000313" key="8">
    <source>
        <dbReference type="Proteomes" id="UP000186096"/>
    </source>
</evidence>
<dbReference type="Gene3D" id="1.25.40.10">
    <property type="entry name" value="Tetratricopeptide repeat domain"/>
    <property type="match status" value="2"/>
</dbReference>
<sequence>MDFRLLGPVEVWDVDGQVALGRRAERCLLGLLLLDTGRVIPVGRLLDLLWEGEPPDNARGVLQSHVARLRGTLDPDRTGGRGFRLLRRGDGYLAETDPGAVDVHRFREGVGRGQRTSDPGERARLLREALSCWRGPLLADVANERMRDRVGVGLEELRLSALESCLEAELDCGRHRELLPELADLVLRHPDRERPIRAYMVALYRDGRPPEALAVYRRARAHFSRELGLEPTAELRRLHQMILAGDASLHARTPDPARTAVVQPRPPVPAQLPPDLPHFVGRTAEVARLDAVLAGAASMTVCCLSGTAGVGKTTLAVHWAHRVWDRFPDGQLYVNLRGFDPDAAPVDPFDALRRFLGALNTPPERIPQDSDALVGLYRSLLAGRRVLVVLDNARDAEQVRPLLPGGARCLVLVTSRDPLTGLVAAEGAQPLTIGLLSPGEAREMLAARLGAPRLAAEGEAADDLVALCARLPLALAVLAARAATDPDLPLADLVARVRGAGAELDPFGGEDRATDVRGVFSWSYRTLGAPAARLFRLLALHPGPDVSTRAAAALAGLPHGRAGDLLTELARAHLVTEHLPGRFALHDLLRAYARELADRDSADEGHAAPLRLLDHYLHTAHVAAMVINPRPDPLGLAPPAPGAAPQEHPDYDHAMTWFAEERPVLQAMVPWSVAKGFPAHAWRLAWTMVDFLDRRGFWDEWAKAETVALDAARRTGDLAGQALCHRDLASAYTQMQMFEAAEANLRAALALFTELQDVRGQAGCYNNLGWLYGVQDRYQEALENAEQALHLVRLIDDTVEEARALNSVGQSHALLDHPEHAILYCREALTLFERAGDLHGQAAALDGLGLGYQKLADHAEAASCYERAVGLFRKAGERYFEADTLSKLGDVLRAAGDDRGARLIWRQALDILTELDHPDLALVHERLAGTGT</sequence>
<dbReference type="Pfam" id="PF13424">
    <property type="entry name" value="TPR_12"/>
    <property type="match status" value="2"/>
</dbReference>
<organism evidence="7 8">
    <name type="scientific">Microbispora rosea</name>
    <dbReference type="NCBI Taxonomy" id="58117"/>
    <lineage>
        <taxon>Bacteria</taxon>
        <taxon>Bacillati</taxon>
        <taxon>Actinomycetota</taxon>
        <taxon>Actinomycetes</taxon>
        <taxon>Streptosporangiales</taxon>
        <taxon>Streptosporangiaceae</taxon>
        <taxon>Microbispora</taxon>
    </lineage>
</organism>
<reference evidence="8" key="1">
    <citation type="submission" date="2017-01" db="EMBL/GenBank/DDBJ databases">
        <authorList>
            <person name="Varghese N."/>
            <person name="Submissions S."/>
        </authorList>
    </citation>
    <scope>NUCLEOTIDE SEQUENCE [LARGE SCALE GENOMIC DNA]</scope>
    <source>
        <strain evidence="8">ATCC 12950</strain>
    </source>
</reference>
<dbReference type="SUPFAM" id="SSF48452">
    <property type="entry name" value="TPR-like"/>
    <property type="match status" value="2"/>
</dbReference>
<dbReference type="InterPro" id="IPR019734">
    <property type="entry name" value="TPR_rpt"/>
</dbReference>
<protein>
    <submittedName>
        <fullName evidence="7">DNA-binding transcriptional activator of the SARP family</fullName>
    </submittedName>
</protein>
<dbReference type="Gene3D" id="1.10.10.10">
    <property type="entry name" value="Winged helix-like DNA-binding domain superfamily/Winged helix DNA-binding domain"/>
    <property type="match status" value="1"/>
</dbReference>
<evidence type="ECO:0000313" key="7">
    <source>
        <dbReference type="EMBL" id="SIS10120.1"/>
    </source>
</evidence>
<dbReference type="Pfam" id="PF03704">
    <property type="entry name" value="BTAD"/>
    <property type="match status" value="1"/>
</dbReference>